<comment type="function">
    <text evidence="6">Catalyzes the oxidation of glucose 6-phosphate to 6-phosphogluconolactone.</text>
</comment>
<dbReference type="KEGG" id="nnv:QNH39_01305"/>
<dbReference type="InterPro" id="IPR036291">
    <property type="entry name" value="NAD(P)-bd_dom_sf"/>
</dbReference>
<dbReference type="RefSeq" id="WP_066094958.1">
    <property type="nucleotide sequence ID" value="NZ_CP126114.1"/>
</dbReference>
<evidence type="ECO:0000259" key="8">
    <source>
        <dbReference type="Pfam" id="PF02781"/>
    </source>
</evidence>
<feature type="binding site" evidence="6">
    <location>
        <position position="218"/>
    </location>
    <ligand>
        <name>substrate</name>
    </ligand>
</feature>
<dbReference type="SUPFAM" id="SSF55347">
    <property type="entry name" value="Glyceraldehyde-3-phosphate dehydrogenase-like, C-terminal domain"/>
    <property type="match status" value="1"/>
</dbReference>
<keyword evidence="5 6" id="KW-0119">Carbohydrate metabolism</keyword>
<feature type="binding site" evidence="6">
    <location>
        <position position="150"/>
    </location>
    <ligand>
        <name>NADP(+)</name>
        <dbReference type="ChEBI" id="CHEBI:58349"/>
    </ligand>
</feature>
<comment type="caution">
    <text evidence="6">Lacks conserved residue(s) required for the propagation of feature annotation.</text>
</comment>
<dbReference type="Gene3D" id="3.40.50.720">
    <property type="entry name" value="NAD(P)-binding Rossmann-like Domain"/>
    <property type="match status" value="1"/>
</dbReference>
<dbReference type="GO" id="GO:0005829">
    <property type="term" value="C:cytosol"/>
    <property type="evidence" value="ECO:0007669"/>
    <property type="project" value="TreeGrafter"/>
</dbReference>
<dbReference type="HAMAP" id="MF_00966">
    <property type="entry name" value="G6PD"/>
    <property type="match status" value="1"/>
</dbReference>
<feature type="binding site" evidence="6">
    <location>
        <position position="44"/>
    </location>
    <ligand>
        <name>NADP(+)</name>
        <dbReference type="ChEBI" id="CHEBI:58349"/>
    </ligand>
</feature>
<comment type="catalytic activity">
    <reaction evidence="6">
        <text>D-glucose 6-phosphate + NADP(+) = 6-phospho-D-glucono-1,5-lactone + NADPH + H(+)</text>
        <dbReference type="Rhea" id="RHEA:15841"/>
        <dbReference type="ChEBI" id="CHEBI:15378"/>
        <dbReference type="ChEBI" id="CHEBI:57783"/>
        <dbReference type="ChEBI" id="CHEBI:57955"/>
        <dbReference type="ChEBI" id="CHEBI:58349"/>
        <dbReference type="ChEBI" id="CHEBI:61548"/>
        <dbReference type="EC" id="1.1.1.49"/>
    </reaction>
</comment>
<gene>
    <name evidence="6 9" type="primary">zwf</name>
    <name evidence="9" type="ORF">QNH39_01305</name>
</gene>
<feature type="binding site" evidence="6">
    <location>
        <begin position="10"/>
        <end position="17"/>
    </location>
    <ligand>
        <name>NADP(+)</name>
        <dbReference type="ChEBI" id="CHEBI:58349"/>
    </ligand>
</feature>
<dbReference type="GO" id="GO:0006006">
    <property type="term" value="P:glucose metabolic process"/>
    <property type="evidence" value="ECO:0007669"/>
    <property type="project" value="UniProtKB-KW"/>
</dbReference>
<sequence length="500" mass="57331">MNGMTFVLFGATGDLAKRKIFPALYNLYLDQKMPQSISIIGLGRREVSDSQFENHVEQSIKTFSRRVVDDRDKMDAFLSAFRYQKLDATNVDDYGKLLNLVQQRESELNIPENRMFYLSVGPAFFDVISLNIKESGLGSTKGWKRLIIEKPFGRDIESARELNAKLSNVFEEDEIYRIDHYLGKSMIQNLGDLQFLNPVIQTLLSNQHIANVQITASETVGVEERAGYYDQSGAIRDMVQNHMLQILMMTAMHMPKKISQNEIRNEKKKVIESVRPLKKEDVILNIVRGQYRSGEILGRPVVSYRNEPGIDISSQNDTFVAARLWIDNPFWQGVPFYIRTGKRMAEKSTRIVIEFKNAGQKGWANKVASNLLMIEIGPNENVSLQLNSRNPKNGKIEPVKIGFSNEQKEVPEAYERLIFDAIRGDSTFFAHWKEVELSWQWVQPILEAFKENLLPLHLYPAGTNGPTAAHRLLEEDGFKWWLDDEKLQDLSEPVQELVAQ</sequence>
<feature type="domain" description="Glucose-6-phosphate dehydrogenase C-terminal" evidence="8">
    <location>
        <begin position="193"/>
        <end position="481"/>
    </location>
</feature>
<comment type="pathway">
    <text evidence="1 6">Carbohydrate degradation; pentose phosphate pathway; D-ribulose 5-phosphate from D-glucose 6-phosphate (oxidative stage): step 1/3.</text>
</comment>
<dbReference type="SUPFAM" id="SSF51735">
    <property type="entry name" value="NAD(P)-binding Rossmann-fold domains"/>
    <property type="match status" value="1"/>
</dbReference>
<evidence type="ECO:0000259" key="7">
    <source>
        <dbReference type="Pfam" id="PF00479"/>
    </source>
</evidence>
<dbReference type="Pfam" id="PF00479">
    <property type="entry name" value="G6PD_N"/>
    <property type="match status" value="1"/>
</dbReference>
<evidence type="ECO:0000256" key="5">
    <source>
        <dbReference type="ARBA" id="ARBA00023277"/>
    </source>
</evidence>
<dbReference type="GO" id="GO:0004345">
    <property type="term" value="F:glucose-6-phosphate dehydrogenase activity"/>
    <property type="evidence" value="ECO:0007669"/>
    <property type="project" value="UniProtKB-UniRule"/>
</dbReference>
<evidence type="ECO:0000256" key="6">
    <source>
        <dbReference type="HAMAP-Rule" id="MF_00966"/>
    </source>
</evidence>
<feature type="active site" description="Proton acceptor" evidence="6">
    <location>
        <position position="242"/>
    </location>
</feature>
<dbReference type="EMBL" id="CP126114">
    <property type="protein sequence ID" value="WHY86559.1"/>
    <property type="molecule type" value="Genomic_DNA"/>
</dbReference>
<dbReference type="Pfam" id="PF02781">
    <property type="entry name" value="G6PD_C"/>
    <property type="match status" value="1"/>
</dbReference>
<evidence type="ECO:0000256" key="3">
    <source>
        <dbReference type="ARBA" id="ARBA00022857"/>
    </source>
</evidence>
<evidence type="ECO:0000256" key="2">
    <source>
        <dbReference type="ARBA" id="ARBA00022526"/>
    </source>
</evidence>
<feature type="binding site" evidence="6">
    <location>
        <position position="184"/>
    </location>
    <ligand>
        <name>substrate</name>
    </ligand>
</feature>
<reference evidence="9" key="1">
    <citation type="submission" date="2023-05" db="EMBL/GenBank/DDBJ databases">
        <title>Comparative genomics of Bacillaceae isolates and their secondary metabolite potential.</title>
        <authorList>
            <person name="Song L."/>
            <person name="Nielsen L.J."/>
            <person name="Mohite O."/>
            <person name="Xu X."/>
            <person name="Weber T."/>
            <person name="Kovacs A.T."/>
        </authorList>
    </citation>
    <scope>NUCLEOTIDE SEQUENCE</scope>
    <source>
        <strain evidence="9">XLM17</strain>
    </source>
</reference>
<keyword evidence="2 6" id="KW-0313">Glucose metabolism</keyword>
<feature type="binding site" evidence="6">
    <location>
        <position position="347"/>
    </location>
    <ligand>
        <name>substrate</name>
    </ligand>
</feature>
<proteinExistence type="inferred from homology"/>
<dbReference type="AlphaFoldDB" id="A0AA95MQN1"/>
<protein>
    <recommendedName>
        <fullName evidence="6">Glucose-6-phosphate 1-dehydrogenase</fullName>
        <shortName evidence="6">G6PD</shortName>
        <ecNumber evidence="6">1.1.1.49</ecNumber>
    </recommendedName>
</protein>
<keyword evidence="10" id="KW-1185">Reference proteome</keyword>
<dbReference type="NCBIfam" id="TIGR00871">
    <property type="entry name" value="zwf"/>
    <property type="match status" value="1"/>
</dbReference>
<dbReference type="PIRSF" id="PIRSF000110">
    <property type="entry name" value="G6PD"/>
    <property type="match status" value="1"/>
</dbReference>
<dbReference type="EC" id="1.1.1.49" evidence="6"/>
<dbReference type="GO" id="GO:0050661">
    <property type="term" value="F:NADP binding"/>
    <property type="evidence" value="ECO:0007669"/>
    <property type="project" value="UniProtKB-UniRule"/>
</dbReference>
<dbReference type="Gene3D" id="3.30.360.10">
    <property type="entry name" value="Dihydrodipicolinate Reductase, domain 2"/>
    <property type="match status" value="1"/>
</dbReference>
<evidence type="ECO:0000256" key="4">
    <source>
        <dbReference type="ARBA" id="ARBA00023002"/>
    </source>
</evidence>
<accession>A0AA95MQN1</accession>
<evidence type="ECO:0000313" key="10">
    <source>
        <dbReference type="Proteomes" id="UP001178288"/>
    </source>
</evidence>
<dbReference type="GO" id="GO:0009051">
    <property type="term" value="P:pentose-phosphate shunt, oxidative branch"/>
    <property type="evidence" value="ECO:0007669"/>
    <property type="project" value="TreeGrafter"/>
</dbReference>
<evidence type="ECO:0000313" key="9">
    <source>
        <dbReference type="EMBL" id="WHY86559.1"/>
    </source>
</evidence>
<dbReference type="PANTHER" id="PTHR23429:SF0">
    <property type="entry name" value="GLUCOSE-6-PHOSPHATE 1-DEHYDROGENASE"/>
    <property type="match status" value="1"/>
</dbReference>
<feature type="domain" description="Glucose-6-phosphate dehydrogenase NAD-binding" evidence="7">
    <location>
        <begin position="7"/>
        <end position="189"/>
    </location>
</feature>
<evidence type="ECO:0000256" key="1">
    <source>
        <dbReference type="ARBA" id="ARBA00004937"/>
    </source>
</evidence>
<dbReference type="InterPro" id="IPR022675">
    <property type="entry name" value="G6P_DH_C"/>
</dbReference>
<dbReference type="PANTHER" id="PTHR23429">
    <property type="entry name" value="GLUCOSE-6-PHOSPHATE 1-DEHYDROGENASE G6PD"/>
    <property type="match status" value="1"/>
</dbReference>
<keyword evidence="3 6" id="KW-0521">NADP</keyword>
<dbReference type="InterPro" id="IPR022674">
    <property type="entry name" value="G6P_DH_NAD-bd"/>
</dbReference>
<dbReference type="Proteomes" id="UP001178288">
    <property type="component" value="Chromosome"/>
</dbReference>
<feature type="binding site" evidence="6">
    <location>
        <position position="342"/>
    </location>
    <ligand>
        <name>substrate</name>
    </ligand>
</feature>
<dbReference type="InterPro" id="IPR001282">
    <property type="entry name" value="G6P_DH"/>
</dbReference>
<keyword evidence="4 6" id="KW-0560">Oxidoreductase</keyword>
<name>A0AA95MQN1_9BACI</name>
<comment type="similarity">
    <text evidence="6">Belongs to the glucose-6-phosphate dehydrogenase family.</text>
</comment>
<feature type="binding site" evidence="6">
    <location>
        <position position="237"/>
    </location>
    <ligand>
        <name>substrate</name>
    </ligand>
</feature>
<feature type="binding site" evidence="6">
    <location>
        <position position="180"/>
    </location>
    <ligand>
        <name>substrate</name>
    </ligand>
</feature>
<dbReference type="PRINTS" id="PR00079">
    <property type="entry name" value="G6PDHDRGNASE"/>
</dbReference>
<organism evidence="9 10">
    <name type="scientific">Neobacillus novalis</name>
    <dbReference type="NCBI Taxonomy" id="220687"/>
    <lineage>
        <taxon>Bacteria</taxon>
        <taxon>Bacillati</taxon>
        <taxon>Bacillota</taxon>
        <taxon>Bacilli</taxon>
        <taxon>Bacillales</taxon>
        <taxon>Bacillaceae</taxon>
        <taxon>Neobacillus</taxon>
    </lineage>
</organism>